<dbReference type="KEGG" id="tal:Thal_1172"/>
<dbReference type="InterPro" id="IPR009875">
    <property type="entry name" value="PilZ_domain"/>
</dbReference>
<dbReference type="AlphaFoldDB" id="D3SM24"/>
<dbReference type="eggNOG" id="COG5581">
    <property type="taxonomic scope" value="Bacteria"/>
</dbReference>
<dbReference type="HOGENOM" id="CLU_1229397_0_0_0"/>
<keyword evidence="3" id="KW-1185">Reference proteome</keyword>
<dbReference type="STRING" id="638303.Thal_1172"/>
<protein>
    <submittedName>
        <fullName evidence="2">Type IV pilus assembly PilZ</fullName>
    </submittedName>
</protein>
<dbReference type="Proteomes" id="UP000002043">
    <property type="component" value="Chromosome"/>
</dbReference>
<sequence>MNLYDLIGELREGGSVELLSQWKGVPVRVRMTIKWVSPEERFVSLDMKDCRFRHIFSSPSVYMKLKEVYIEASVFSNIRDELVVEVLGIAPPPPFVLREFVRVEPSDREPIYVNFWVHETEFVRAKVVDISEVGVGVLLTKEEAERLLTDLTPPHSLHKEVYLELYLPHSDTIRGLGELRNILSHQEGVYVRLGFRLEMEEKDKRKLRQYILRRQREILEDLRKL</sequence>
<gene>
    <name evidence="2" type="ordered locus">Thal_1172</name>
</gene>
<dbReference type="Gene3D" id="2.40.10.220">
    <property type="entry name" value="predicted glycosyltransferase like domains"/>
    <property type="match status" value="1"/>
</dbReference>
<name>D3SM24_THEAH</name>
<organism evidence="2 3">
    <name type="scientific">Thermocrinis albus (strain DSM 14484 / JCM 11386 / HI 11/12)</name>
    <dbReference type="NCBI Taxonomy" id="638303"/>
    <lineage>
        <taxon>Bacteria</taxon>
        <taxon>Pseudomonadati</taxon>
        <taxon>Aquificota</taxon>
        <taxon>Aquificia</taxon>
        <taxon>Aquificales</taxon>
        <taxon>Aquificaceae</taxon>
        <taxon>Thermocrinis</taxon>
    </lineage>
</organism>
<dbReference type="Pfam" id="PF07238">
    <property type="entry name" value="PilZ"/>
    <property type="match status" value="1"/>
</dbReference>
<dbReference type="OrthoDB" id="12423at2"/>
<dbReference type="EMBL" id="CP001931">
    <property type="protein sequence ID" value="ADC89804.1"/>
    <property type="molecule type" value="Genomic_DNA"/>
</dbReference>
<reference evidence="3" key="1">
    <citation type="journal article" date="2010" name="Stand. Genomic Sci.">
        <title>Complete genome sequence of Thermocrinis albus type strain (HI 11/12T).</title>
        <authorList>
            <person name="Wirth R."/>
            <person name="Sikorski J."/>
            <person name="Brambilla E."/>
            <person name="Misra M."/>
            <person name="Lapidus A."/>
            <person name="Copeland A."/>
            <person name="Nolan M."/>
            <person name="Lucas S."/>
            <person name="Chen F."/>
            <person name="Tice H."/>
            <person name="Cheng J.F."/>
            <person name="Han C."/>
            <person name="Detter J.C."/>
            <person name="Tapia R."/>
            <person name="Bruce D."/>
            <person name="Goodwin L."/>
            <person name="Pitluck S."/>
            <person name="Pati A."/>
            <person name="Anderson I."/>
            <person name="Ivanova N."/>
            <person name="Mavromatis K."/>
            <person name="Mikhailova N."/>
            <person name="Chen A."/>
            <person name="Palaniappan K."/>
            <person name="Bilek Y."/>
            <person name="Hader T."/>
            <person name="Land M."/>
            <person name="Hauser L."/>
            <person name="Chang Y.J."/>
            <person name="Jeffries C.D."/>
            <person name="Tindall B.J."/>
            <person name="Rohde M."/>
            <person name="Goker M."/>
            <person name="Bristow J."/>
            <person name="Eisen J.A."/>
            <person name="Markowitz V."/>
            <person name="Hugenholtz P."/>
            <person name="Kyrpides N.C."/>
            <person name="Klenk H.P."/>
        </authorList>
    </citation>
    <scope>NUCLEOTIDE SEQUENCE [LARGE SCALE GENOMIC DNA]</scope>
    <source>
        <strain evidence="3">DSM 14484 / JCM 11386 / HI 11/12</strain>
    </source>
</reference>
<accession>D3SM24</accession>
<feature type="domain" description="PilZ" evidence="1">
    <location>
        <begin position="119"/>
        <end position="212"/>
    </location>
</feature>
<dbReference type="RefSeq" id="WP_012992210.1">
    <property type="nucleotide sequence ID" value="NC_013894.1"/>
</dbReference>
<proteinExistence type="predicted"/>
<evidence type="ECO:0000259" key="1">
    <source>
        <dbReference type="Pfam" id="PF07238"/>
    </source>
</evidence>
<evidence type="ECO:0000313" key="2">
    <source>
        <dbReference type="EMBL" id="ADC89804.1"/>
    </source>
</evidence>
<dbReference type="GO" id="GO:0035438">
    <property type="term" value="F:cyclic-di-GMP binding"/>
    <property type="evidence" value="ECO:0007669"/>
    <property type="project" value="InterPro"/>
</dbReference>
<evidence type="ECO:0000313" key="3">
    <source>
        <dbReference type="Proteomes" id="UP000002043"/>
    </source>
</evidence>